<gene>
    <name evidence="2" type="ORF">H2200_009736</name>
</gene>
<feature type="region of interest" description="Disordered" evidence="1">
    <location>
        <begin position="326"/>
        <end position="356"/>
    </location>
</feature>
<keyword evidence="3" id="KW-1185">Reference proteome</keyword>
<comment type="caution">
    <text evidence="2">The sequence shown here is derived from an EMBL/GenBank/DDBJ whole genome shotgun (WGS) entry which is preliminary data.</text>
</comment>
<evidence type="ECO:0000313" key="2">
    <source>
        <dbReference type="EMBL" id="KAJ9605887.1"/>
    </source>
</evidence>
<organism evidence="2 3">
    <name type="scientific">Cladophialophora chaetospira</name>
    <dbReference type="NCBI Taxonomy" id="386627"/>
    <lineage>
        <taxon>Eukaryota</taxon>
        <taxon>Fungi</taxon>
        <taxon>Dikarya</taxon>
        <taxon>Ascomycota</taxon>
        <taxon>Pezizomycotina</taxon>
        <taxon>Eurotiomycetes</taxon>
        <taxon>Chaetothyriomycetidae</taxon>
        <taxon>Chaetothyriales</taxon>
        <taxon>Herpotrichiellaceae</taxon>
        <taxon>Cladophialophora</taxon>
    </lineage>
</organism>
<dbReference type="SUPFAM" id="SSF52047">
    <property type="entry name" value="RNI-like"/>
    <property type="match status" value="1"/>
</dbReference>
<dbReference type="Proteomes" id="UP001172673">
    <property type="component" value="Unassembled WGS sequence"/>
</dbReference>
<accession>A0AA39CF57</accession>
<reference evidence="2" key="1">
    <citation type="submission" date="2022-10" db="EMBL/GenBank/DDBJ databases">
        <title>Culturing micro-colonial fungi from biological soil crusts in the Mojave desert and describing Neophaeococcomyces mojavensis, and introducing the new genera and species Taxawa tesnikishii.</title>
        <authorList>
            <person name="Kurbessoian T."/>
            <person name="Stajich J.E."/>
        </authorList>
    </citation>
    <scope>NUCLEOTIDE SEQUENCE</scope>
    <source>
        <strain evidence="2">TK_41</strain>
    </source>
</reference>
<sequence length="356" mass="40224">MATSNESRPKSFTDLNDDCILLIIDAAAKLPRQTGTQPQNVKTLSLTSKRLRRLCEPTLLKFPDGKLTLQNVRQPEKETFNALSRATFVLSSLEALDVNLYPNPSNNTSHGDDVFTGFVAAITSMPQLSQLKMDFNNSHAAMNQLRREFLSVDANLPTIDVLHLQKARNSDFILKACPQLKTLVVEHCTIQWQDTFAALSSVVTLRQLEINAWSLWRLETFREMMPYIKDVPELCIKGEHRRGPLSALATEFRNLPKLKSLAITSALWEGSAIRPPPRGYLLRMPPQRSLHTSEQSDAANAFFATCPGLKSFHTFCRTSVQTYERNRDGKAEQIDTEEDRGSWGGFPTKFNQRLTR</sequence>
<dbReference type="InterPro" id="IPR032675">
    <property type="entry name" value="LRR_dom_sf"/>
</dbReference>
<evidence type="ECO:0000256" key="1">
    <source>
        <dbReference type="SAM" id="MobiDB-lite"/>
    </source>
</evidence>
<evidence type="ECO:0000313" key="3">
    <source>
        <dbReference type="Proteomes" id="UP001172673"/>
    </source>
</evidence>
<proteinExistence type="predicted"/>
<dbReference type="AlphaFoldDB" id="A0AA39CF57"/>
<protein>
    <recommendedName>
        <fullName evidence="4">F-box domain-containing protein</fullName>
    </recommendedName>
</protein>
<name>A0AA39CF57_9EURO</name>
<evidence type="ECO:0008006" key="4">
    <source>
        <dbReference type="Google" id="ProtNLM"/>
    </source>
</evidence>
<dbReference type="EMBL" id="JAPDRK010000015">
    <property type="protein sequence ID" value="KAJ9605887.1"/>
    <property type="molecule type" value="Genomic_DNA"/>
</dbReference>
<dbReference type="Gene3D" id="3.80.10.10">
    <property type="entry name" value="Ribonuclease Inhibitor"/>
    <property type="match status" value="1"/>
</dbReference>